<dbReference type="Pfam" id="PF02826">
    <property type="entry name" value="2-Hacid_dh_C"/>
    <property type="match status" value="1"/>
</dbReference>
<keyword evidence="3" id="KW-0520">NAD</keyword>
<comment type="similarity">
    <text evidence="1 4">Belongs to the D-isomer specific 2-hydroxyacid dehydrogenase family.</text>
</comment>
<organism evidence="7 8">
    <name type="scientific">Thiohalorhabdus denitrificans</name>
    <dbReference type="NCBI Taxonomy" id="381306"/>
    <lineage>
        <taxon>Bacteria</taxon>
        <taxon>Pseudomonadati</taxon>
        <taxon>Pseudomonadota</taxon>
        <taxon>Gammaproteobacteria</taxon>
        <taxon>Thiohalorhabdales</taxon>
        <taxon>Thiohalorhabdaceae</taxon>
        <taxon>Thiohalorhabdus</taxon>
    </lineage>
</organism>
<dbReference type="NCBIfam" id="NF005069">
    <property type="entry name" value="PRK06487.1"/>
    <property type="match status" value="1"/>
</dbReference>
<sequence>MQAVFLDTTSLDREDLDRGPLEASATDWSFFDETPADAVPERIREAEVVISNKVPLDAEAIRGAPNLRLICIAATGTNNVDLEAARQRGVAVTNVVGYATPAVVQHVFGLVLALTTRLQDYTAAVAAGRWSQSPHFCLLDFPIAELAGRTLGVVGHGELGGNVARVAEAFGMQVRVAQLPGRPERPGRIPLNELLPDVDVLTLHCPLTPETENLIGRAELERLPDDALLINTARGGIVDEPALAEALREGRLGGAGVDVLTREPPPADHVLLAPDIPNLIVTPHVAWATRAARQRMVEELAANIGAFQRGEERNRVV</sequence>
<dbReference type="InterPro" id="IPR029753">
    <property type="entry name" value="D-isomer_DH_CS"/>
</dbReference>
<dbReference type="PATRIC" id="fig|381306.5.peg.542"/>
<keyword evidence="2 4" id="KW-0560">Oxidoreductase</keyword>
<dbReference type="GO" id="GO:0051287">
    <property type="term" value="F:NAD binding"/>
    <property type="evidence" value="ECO:0007669"/>
    <property type="project" value="InterPro"/>
</dbReference>
<keyword evidence="8" id="KW-1185">Reference proteome</keyword>
<protein>
    <submittedName>
        <fullName evidence="7">Glycerate dehydrogenase</fullName>
    </submittedName>
</protein>
<dbReference type="Gene3D" id="3.40.50.720">
    <property type="entry name" value="NAD(P)-binding Rossmann-like Domain"/>
    <property type="match status" value="2"/>
</dbReference>
<dbReference type="InterPro" id="IPR050418">
    <property type="entry name" value="D-iso_2-hydroxyacid_DH_PdxB"/>
</dbReference>
<dbReference type="Proteomes" id="UP000183104">
    <property type="component" value="Unassembled WGS sequence"/>
</dbReference>
<evidence type="ECO:0000259" key="6">
    <source>
        <dbReference type="Pfam" id="PF02826"/>
    </source>
</evidence>
<evidence type="ECO:0000313" key="8">
    <source>
        <dbReference type="Proteomes" id="UP000183104"/>
    </source>
</evidence>
<dbReference type="CDD" id="cd12162">
    <property type="entry name" value="2-Hacid_dh_4"/>
    <property type="match status" value="1"/>
</dbReference>
<name>A0A0N8PN21_9GAMM</name>
<gene>
    <name evidence="7" type="ORF">SAMN05661077_0511</name>
</gene>
<evidence type="ECO:0000256" key="2">
    <source>
        <dbReference type="ARBA" id="ARBA00023002"/>
    </source>
</evidence>
<dbReference type="OrthoDB" id="9805416at2"/>
<reference evidence="8" key="1">
    <citation type="submission" date="2016-10" db="EMBL/GenBank/DDBJ databases">
        <authorList>
            <person name="Varghese N."/>
        </authorList>
    </citation>
    <scope>NUCLEOTIDE SEQUENCE [LARGE SCALE GENOMIC DNA]</scope>
    <source>
        <strain evidence="8">HL 19</strain>
    </source>
</reference>
<proteinExistence type="inferred from homology"/>
<dbReference type="SUPFAM" id="SSF52283">
    <property type="entry name" value="Formate/glycerate dehydrogenase catalytic domain-like"/>
    <property type="match status" value="1"/>
</dbReference>
<evidence type="ECO:0000259" key="5">
    <source>
        <dbReference type="Pfam" id="PF00389"/>
    </source>
</evidence>
<dbReference type="InterPro" id="IPR036291">
    <property type="entry name" value="NAD(P)-bd_dom_sf"/>
</dbReference>
<dbReference type="PANTHER" id="PTHR43761">
    <property type="entry name" value="D-ISOMER SPECIFIC 2-HYDROXYACID DEHYDROGENASE FAMILY PROTEIN (AFU_ORTHOLOGUE AFUA_1G13630)"/>
    <property type="match status" value="1"/>
</dbReference>
<dbReference type="PROSITE" id="PS00671">
    <property type="entry name" value="D_2_HYDROXYACID_DH_3"/>
    <property type="match status" value="1"/>
</dbReference>
<dbReference type="InterPro" id="IPR006140">
    <property type="entry name" value="D-isomer_DH_NAD-bd"/>
</dbReference>
<feature type="domain" description="D-isomer specific 2-hydroxyacid dehydrogenase catalytic" evidence="5">
    <location>
        <begin position="20"/>
        <end position="316"/>
    </location>
</feature>
<evidence type="ECO:0000256" key="4">
    <source>
        <dbReference type="RuleBase" id="RU003719"/>
    </source>
</evidence>
<dbReference type="SUPFAM" id="SSF51735">
    <property type="entry name" value="NAD(P)-binding Rossmann-fold domains"/>
    <property type="match status" value="1"/>
</dbReference>
<accession>A0A0N8PN21</accession>
<dbReference type="EMBL" id="FMUN01000001">
    <property type="protein sequence ID" value="SCX80438.1"/>
    <property type="molecule type" value="Genomic_DNA"/>
</dbReference>
<dbReference type="PANTHER" id="PTHR43761:SF1">
    <property type="entry name" value="D-ISOMER SPECIFIC 2-HYDROXYACID DEHYDROGENASE CATALYTIC DOMAIN-CONTAINING PROTEIN-RELATED"/>
    <property type="match status" value="1"/>
</dbReference>
<evidence type="ECO:0000256" key="1">
    <source>
        <dbReference type="ARBA" id="ARBA00005854"/>
    </source>
</evidence>
<dbReference type="GO" id="GO:0016616">
    <property type="term" value="F:oxidoreductase activity, acting on the CH-OH group of donors, NAD or NADP as acceptor"/>
    <property type="evidence" value="ECO:0007669"/>
    <property type="project" value="InterPro"/>
</dbReference>
<evidence type="ECO:0000313" key="7">
    <source>
        <dbReference type="EMBL" id="SCX80438.1"/>
    </source>
</evidence>
<evidence type="ECO:0000256" key="3">
    <source>
        <dbReference type="ARBA" id="ARBA00023027"/>
    </source>
</evidence>
<dbReference type="Pfam" id="PF00389">
    <property type="entry name" value="2-Hacid_dh"/>
    <property type="match status" value="1"/>
</dbReference>
<dbReference type="RefSeq" id="WP_054966352.1">
    <property type="nucleotide sequence ID" value="NZ_FMUN01000001.1"/>
</dbReference>
<dbReference type="InterPro" id="IPR006139">
    <property type="entry name" value="D-isomer_2_OHA_DH_cat_dom"/>
</dbReference>
<dbReference type="STRING" id="381306.AN478_09465"/>
<dbReference type="AlphaFoldDB" id="A0A0N8PN21"/>
<feature type="domain" description="D-isomer specific 2-hydroxyacid dehydrogenase NAD-binding" evidence="6">
    <location>
        <begin position="108"/>
        <end position="286"/>
    </location>
</feature>